<dbReference type="Proteomes" id="UP001189624">
    <property type="component" value="Chromosome 2"/>
</dbReference>
<evidence type="ECO:0000313" key="1">
    <source>
        <dbReference type="EMBL" id="CAJ1932168.1"/>
    </source>
</evidence>
<evidence type="ECO:0000313" key="2">
    <source>
        <dbReference type="Proteomes" id="UP001189624"/>
    </source>
</evidence>
<dbReference type="EMBL" id="OY731399">
    <property type="protein sequence ID" value="CAJ1932168.1"/>
    <property type="molecule type" value="Genomic_DNA"/>
</dbReference>
<keyword evidence="2" id="KW-1185">Reference proteome</keyword>
<dbReference type="Gramene" id="rna-AYBTSS11_LOCUS5663">
    <property type="protein sequence ID" value="CAJ1932168.1"/>
    <property type="gene ID" value="gene-AYBTSS11_LOCUS5663"/>
</dbReference>
<organism evidence="1 2">
    <name type="scientific">Sphenostylis stenocarpa</name>
    <dbReference type="NCBI Taxonomy" id="92480"/>
    <lineage>
        <taxon>Eukaryota</taxon>
        <taxon>Viridiplantae</taxon>
        <taxon>Streptophyta</taxon>
        <taxon>Embryophyta</taxon>
        <taxon>Tracheophyta</taxon>
        <taxon>Spermatophyta</taxon>
        <taxon>Magnoliopsida</taxon>
        <taxon>eudicotyledons</taxon>
        <taxon>Gunneridae</taxon>
        <taxon>Pentapetalae</taxon>
        <taxon>rosids</taxon>
        <taxon>fabids</taxon>
        <taxon>Fabales</taxon>
        <taxon>Fabaceae</taxon>
        <taxon>Papilionoideae</taxon>
        <taxon>50 kb inversion clade</taxon>
        <taxon>NPAAA clade</taxon>
        <taxon>indigoferoid/millettioid clade</taxon>
        <taxon>Phaseoleae</taxon>
        <taxon>Sphenostylis</taxon>
    </lineage>
</organism>
<gene>
    <name evidence="1" type="ORF">AYBTSS11_LOCUS5663</name>
</gene>
<accession>A0AA86RWA3</accession>
<reference evidence="1" key="1">
    <citation type="submission" date="2023-10" db="EMBL/GenBank/DDBJ databases">
        <authorList>
            <person name="Domelevo Entfellner J.-B."/>
        </authorList>
    </citation>
    <scope>NUCLEOTIDE SEQUENCE</scope>
</reference>
<protein>
    <submittedName>
        <fullName evidence="1">Uncharacterized protein</fullName>
    </submittedName>
</protein>
<name>A0AA86RWA3_9FABA</name>
<proteinExistence type="predicted"/>
<dbReference type="AlphaFoldDB" id="A0AA86RWA3"/>
<sequence>MLKYLSFLSLIYTHLKWVLDFIIYSPFCTLHDSEPPINTGAELRRFHHEFIPGSEQDVDSGVGEGEEENRMMRYGPVTSCGAEVLLLHFCSAKKDDRERWWLR</sequence>